<organism evidence="2">
    <name type="scientific">Brassica cretica</name>
    <name type="common">Mustard</name>
    <dbReference type="NCBI Taxonomy" id="69181"/>
    <lineage>
        <taxon>Eukaryota</taxon>
        <taxon>Viridiplantae</taxon>
        <taxon>Streptophyta</taxon>
        <taxon>Embryophyta</taxon>
        <taxon>Tracheophyta</taxon>
        <taxon>Spermatophyta</taxon>
        <taxon>Magnoliopsida</taxon>
        <taxon>eudicotyledons</taxon>
        <taxon>Gunneridae</taxon>
        <taxon>Pentapetalae</taxon>
        <taxon>rosids</taxon>
        <taxon>malvids</taxon>
        <taxon>Brassicales</taxon>
        <taxon>Brassicaceae</taxon>
        <taxon>Brassiceae</taxon>
        <taxon>Brassica</taxon>
    </lineage>
</organism>
<evidence type="ECO:0000313" key="2">
    <source>
        <dbReference type="EMBL" id="KAF2586732.1"/>
    </source>
</evidence>
<comment type="caution">
    <text evidence="2">The sequence shown here is derived from an EMBL/GenBank/DDBJ whole genome shotgun (WGS) entry which is preliminary data.</text>
</comment>
<dbReference type="EMBL" id="QGKY02000246">
    <property type="protein sequence ID" value="KAF2586732.1"/>
    <property type="molecule type" value="Genomic_DNA"/>
</dbReference>
<feature type="transmembrane region" description="Helical" evidence="1">
    <location>
        <begin position="20"/>
        <end position="49"/>
    </location>
</feature>
<sequence length="381" mass="42816">MDSDAGSSVARRRRRCSAAFHLFVSLPLSFTMLLHEFLVCLGFLSFFAITSFVRCFRCRLYVLWFLCSPSPHLLTALVPDLTHDTCNSPHLTFSSQISDLKMTFLPTGKIHSDWCWCECVSRTSPLRALLSRPMSLDGSNPGSLQKPLRAAHTDDCSIFLSLFELNDQRLGAGSVKPLCLHHGNAGVGSSCLESMVVPLELMCSPIASSEHFSCSAHDGKFLQATKFMYADSQDLIHSPLIVFVLCSESSQGSEYASGRERSFSTIEFLQQLHLCSRCVNCNPDLMSHFSIGKLERLSLLDLSFLEKFISTSSHRGWERSFSPFSSFMERHLPSLSSYTESLTTSTNRFEFYTQFELLTLLVMLQISFNNHIGLYMTLHEA</sequence>
<protein>
    <submittedName>
        <fullName evidence="2">Uncharacterized protein</fullName>
    </submittedName>
</protein>
<keyword evidence="1" id="KW-0812">Transmembrane</keyword>
<proteinExistence type="predicted"/>
<dbReference type="AlphaFoldDB" id="A0A8S9JXR9"/>
<name>A0A8S9JXR9_BRACR</name>
<evidence type="ECO:0000256" key="1">
    <source>
        <dbReference type="SAM" id="Phobius"/>
    </source>
</evidence>
<reference evidence="2" key="1">
    <citation type="submission" date="2019-12" db="EMBL/GenBank/DDBJ databases">
        <title>Genome sequencing and annotation of Brassica cretica.</title>
        <authorList>
            <person name="Studholme D.J."/>
            <person name="Sarris P.F."/>
        </authorList>
    </citation>
    <scope>NUCLEOTIDE SEQUENCE</scope>
    <source>
        <strain evidence="2">PFS-102/07</strain>
        <tissue evidence="2">Leaf</tissue>
    </source>
</reference>
<accession>A0A8S9JXR9</accession>
<keyword evidence="1" id="KW-0472">Membrane</keyword>
<keyword evidence="1" id="KW-1133">Transmembrane helix</keyword>
<gene>
    <name evidence="2" type="ORF">F2Q70_00034411</name>
</gene>